<protein>
    <submittedName>
        <fullName evidence="2">BQ2448_2548 protein</fullName>
    </submittedName>
</protein>
<feature type="region of interest" description="Disordered" evidence="1">
    <location>
        <begin position="525"/>
        <end position="550"/>
    </location>
</feature>
<feature type="region of interest" description="Disordered" evidence="1">
    <location>
        <begin position="652"/>
        <end position="766"/>
    </location>
</feature>
<feature type="region of interest" description="Disordered" evidence="1">
    <location>
        <begin position="387"/>
        <end position="426"/>
    </location>
</feature>
<dbReference type="AlphaFoldDB" id="A0A238FEG7"/>
<feature type="compositionally biased region" description="Polar residues" evidence="1">
    <location>
        <begin position="1"/>
        <end position="11"/>
    </location>
</feature>
<feature type="compositionally biased region" description="Low complexity" evidence="1">
    <location>
        <begin position="711"/>
        <end position="728"/>
    </location>
</feature>
<sequence length="1184" mass="127050">MARPLSPSSMPSYGATPRAATPALSDDVEPCSSASATRSTRVCRSLVVQAAAHDEGVGATLYCRIAVPASMSTAMGSPSDYTSTQRTLPFLTLPVTAQLKHYSSYPLPLETSLRASVTEAAQAAHILGITADDSPHPGRTTPSGRRSSLAASRPPRPHNREIRLFRTSQDANEISLVVEREVASSVSSMRPTSPMPLVDPSDEAGDRNEWILVMRIESHFGDLKLPRFANKVVIPVPPCLRNLLTFELPSPAPSTSSSAEGQWGFSMKPDLRNLSSKLSSVSSSATTLFTGSFKSTSSIALSWIRLDTPPADFVITHSHLDVRWSIGSTGSGRAMLACTGDFEYAGLKDKRWIEIVVSHALLANAEQKDVVQVSGVRGEGVLKWELAGSSSTTTRSRSQRQPRKTAPGMHSTAHATPTTHTRPRTLGIADSRPLSYTSLFDTTAPEAPEIDPGLAARIDPERVQAKLKEPSLLRQMAPFPSQVDDSIDDTFEAASENDSIVSEEPPIAIMTTVTPQKAALIDSWLTSSSESEPEPNQEIREADSDSDDDSGTLQLTILRVQLDLSILLMPQAMPNPTFALELDFDFASGALRPSTMVAESGTASSTSPLRLVLPHFSVVAAAQEDAVVSVSAGDGRSVEMLASNSMMNGDFERSQFDSPLPAAGGKARWRTERNGSDEDTLEHHELVEVEISTRTTTQPSPAKIGIDLDDMSSSGGSAAEDEASPSLARARRGPARKRALPPLLSRTTSTHSLRSQPSHPSLTLGHRMSSSSLVGLASSNLGLVKLRITPVPPLAPYQPWRLFSHLTLARPVGSLELPLRGGSNQKVEVCDTWDARGVSTEIETEMKEGKVIVEGEASSNRMTVRESPKETRERQSGMKEMLYKVETMQEGDSVEIGNVLPAFDVKVASMEVEVVPVAGYDLKMDGQTFDSATPVVEGKPTTFSKFQIAPRDMFKLSIHLEAKVATPPASPKMSVGFAPSPTILPSPSPLAIQAVGSPASALGTPPLSPIPAFELDAERVPQKTLQPASRPWTWPLLAVLASIWLGFITRPESFASMFELAFPPRFSAPPPFPVVPLLLSSSAVPTEAMPTLTLDTAPVAPSMTVPTVPAPTPAPTVTEDLRSATRPTLPSDETPIPQLSSNIDLSPSPNFGTALVNFVHRVQSEVKARIEDLFWVVMSLIGLP</sequence>
<evidence type="ECO:0000313" key="3">
    <source>
        <dbReference type="Proteomes" id="UP000198372"/>
    </source>
</evidence>
<evidence type="ECO:0000313" key="2">
    <source>
        <dbReference type="EMBL" id="SCV69528.1"/>
    </source>
</evidence>
<proteinExistence type="predicted"/>
<evidence type="ECO:0000256" key="1">
    <source>
        <dbReference type="SAM" id="MobiDB-lite"/>
    </source>
</evidence>
<name>A0A238FEG7_9BASI</name>
<feature type="region of interest" description="Disordered" evidence="1">
    <location>
        <begin position="129"/>
        <end position="165"/>
    </location>
</feature>
<gene>
    <name evidence="2" type="ORF">BQ2448_2548</name>
</gene>
<feature type="region of interest" description="Disordered" evidence="1">
    <location>
        <begin position="1104"/>
        <end position="1138"/>
    </location>
</feature>
<feature type="compositionally biased region" description="Basic and acidic residues" evidence="1">
    <location>
        <begin position="669"/>
        <end position="687"/>
    </location>
</feature>
<feature type="compositionally biased region" description="Basic residues" evidence="1">
    <location>
        <begin position="729"/>
        <end position="739"/>
    </location>
</feature>
<feature type="compositionally biased region" description="Low complexity" evidence="1">
    <location>
        <begin position="142"/>
        <end position="153"/>
    </location>
</feature>
<feature type="region of interest" description="Disordered" evidence="1">
    <location>
        <begin position="1"/>
        <end position="31"/>
    </location>
</feature>
<accession>A0A238FEG7</accession>
<dbReference type="Proteomes" id="UP000198372">
    <property type="component" value="Unassembled WGS sequence"/>
</dbReference>
<reference evidence="3" key="1">
    <citation type="submission" date="2016-09" db="EMBL/GenBank/DDBJ databases">
        <authorList>
            <person name="Jeantristanb JTB J.-T."/>
            <person name="Ricardo R."/>
        </authorList>
    </citation>
    <scope>NUCLEOTIDE SEQUENCE [LARGE SCALE GENOMIC DNA]</scope>
</reference>
<feature type="compositionally biased region" description="Low complexity" evidence="1">
    <location>
        <begin position="740"/>
        <end position="755"/>
    </location>
</feature>
<keyword evidence="3" id="KW-1185">Reference proteome</keyword>
<organism evidence="2 3">
    <name type="scientific">Microbotryum intermedium</name>
    <dbReference type="NCBI Taxonomy" id="269621"/>
    <lineage>
        <taxon>Eukaryota</taxon>
        <taxon>Fungi</taxon>
        <taxon>Dikarya</taxon>
        <taxon>Basidiomycota</taxon>
        <taxon>Pucciniomycotina</taxon>
        <taxon>Microbotryomycetes</taxon>
        <taxon>Microbotryales</taxon>
        <taxon>Microbotryaceae</taxon>
        <taxon>Microbotryum</taxon>
    </lineage>
</organism>
<dbReference type="OrthoDB" id="2536507at2759"/>
<dbReference type="EMBL" id="FMSP01000004">
    <property type="protein sequence ID" value="SCV69528.1"/>
    <property type="molecule type" value="Genomic_DNA"/>
</dbReference>